<proteinExistence type="predicted"/>
<organism evidence="2 3">
    <name type="scientific">Plakobranchus ocellatus</name>
    <dbReference type="NCBI Taxonomy" id="259542"/>
    <lineage>
        <taxon>Eukaryota</taxon>
        <taxon>Metazoa</taxon>
        <taxon>Spiralia</taxon>
        <taxon>Lophotrochozoa</taxon>
        <taxon>Mollusca</taxon>
        <taxon>Gastropoda</taxon>
        <taxon>Heterobranchia</taxon>
        <taxon>Euthyneura</taxon>
        <taxon>Panpulmonata</taxon>
        <taxon>Sacoglossa</taxon>
        <taxon>Placobranchoidea</taxon>
        <taxon>Plakobranchidae</taxon>
        <taxon>Plakobranchus</taxon>
    </lineage>
</organism>
<feature type="compositionally biased region" description="Polar residues" evidence="1">
    <location>
        <begin position="601"/>
        <end position="614"/>
    </location>
</feature>
<keyword evidence="3" id="KW-1185">Reference proteome</keyword>
<feature type="compositionally biased region" description="Low complexity" evidence="1">
    <location>
        <begin position="475"/>
        <end position="485"/>
    </location>
</feature>
<feature type="compositionally biased region" description="Polar residues" evidence="1">
    <location>
        <begin position="308"/>
        <end position="321"/>
    </location>
</feature>
<feature type="compositionally biased region" description="Basic and acidic residues" evidence="1">
    <location>
        <begin position="428"/>
        <end position="440"/>
    </location>
</feature>
<feature type="region of interest" description="Disordered" evidence="1">
    <location>
        <begin position="360"/>
        <end position="440"/>
    </location>
</feature>
<dbReference type="AlphaFoldDB" id="A0AAV4DXK8"/>
<gene>
    <name evidence="2" type="ORF">PoB_007526200</name>
</gene>
<feature type="region of interest" description="Disordered" evidence="1">
    <location>
        <begin position="702"/>
        <end position="759"/>
    </location>
</feature>
<feature type="compositionally biased region" description="Low complexity" evidence="1">
    <location>
        <begin position="377"/>
        <end position="388"/>
    </location>
</feature>
<feature type="compositionally biased region" description="Polar residues" evidence="1">
    <location>
        <begin position="105"/>
        <end position="116"/>
    </location>
</feature>
<feature type="region of interest" description="Disordered" evidence="1">
    <location>
        <begin position="253"/>
        <end position="273"/>
    </location>
</feature>
<feature type="region of interest" description="Disordered" evidence="1">
    <location>
        <begin position="455"/>
        <end position="536"/>
    </location>
</feature>
<name>A0AAV4DXK8_9GAST</name>
<evidence type="ECO:0000313" key="2">
    <source>
        <dbReference type="EMBL" id="GFO48757.1"/>
    </source>
</evidence>
<feature type="compositionally biased region" description="Basic and acidic residues" evidence="1">
    <location>
        <begin position="364"/>
        <end position="375"/>
    </location>
</feature>
<feature type="compositionally biased region" description="Polar residues" evidence="1">
    <location>
        <begin position="521"/>
        <end position="536"/>
    </location>
</feature>
<evidence type="ECO:0000313" key="3">
    <source>
        <dbReference type="Proteomes" id="UP000735302"/>
    </source>
</evidence>
<sequence length="806" mass="91785">MDMGHLYHDAVFGDPILALDVKEQLRTREINACEEMNLARKSQIYDRAIDLCEKTSNYEKWRIAQTLNMVLERSPHLDQSLAIEKARLEMLHNMLLRRAAKANKEQSSTPHTSTGPRFTVSAKRPVTRKGRSALKSIGRRRRQDREKSRRRKREEGPILNTDLNFERHLQRKSLYSKRNEHAVKTLARINWQMETRRRDHRCFQENLVRFSKPLIERARMVLRGRPDMDVEQFLQEFEDFLYPRYKVDAKPGQRKARGKRLKDKESPISTNESEVTLVQLNEEEDERFRSSNVDASVTSNVNITNRDILTVDQSQDSSVTPTAGLEETHHSNQLPNSHSISASEELSSKLRSLTLSLGENSCKNLKDPQRDKEEGNSAALRSSPSKSRPSSEREGSFHLPAIVATKSDVMNLKSRPGSSTTADQAIDNSEKTKVNEGHEVSQLRRLRLKAIDLNNNEFNNDNKPLKITNHDIDSNSKTNNSSCSNLKKEHDQKFKKVKPQASESLRISEFDEKAQDDDSNLKSTTKSPGYSSTPSTILSQIIQEEEESEPQNHDSALGLSMSNQSSLTQLFRGKVTKPDRNDTTSDKSKKLPALKTHGKDSSSFTITSKGIDNQNRNDRESWRKGPELTDVFHARERRHLSPNKDRTNAEGKLHTFKEQSYIANDMQKKDLFQAIIDNFKMKAYQDSKGAKNLRDLQHFNSRHSRNMSHSKESALSHSESFSLPSVVDKGDASPVNVATAENGSDDRDETNQNKSNGYTLTCTLGLPKLWKQSAEQKKDGKATPEVSPAAIARRQRRSRTKSQKLF</sequence>
<accession>A0AAV4DXK8</accession>
<feature type="compositionally biased region" description="Basic residues" evidence="1">
    <location>
        <begin position="125"/>
        <end position="152"/>
    </location>
</feature>
<feature type="compositionally biased region" description="Basic and acidic residues" evidence="1">
    <location>
        <begin position="576"/>
        <end position="589"/>
    </location>
</feature>
<feature type="region of interest" description="Disordered" evidence="1">
    <location>
        <begin position="308"/>
        <end position="345"/>
    </location>
</feature>
<dbReference type="EMBL" id="BLXT01008440">
    <property type="protein sequence ID" value="GFO48757.1"/>
    <property type="molecule type" value="Genomic_DNA"/>
</dbReference>
<reference evidence="2 3" key="1">
    <citation type="journal article" date="2021" name="Elife">
        <title>Chloroplast acquisition without the gene transfer in kleptoplastic sea slugs, Plakobranchus ocellatus.</title>
        <authorList>
            <person name="Maeda T."/>
            <person name="Takahashi S."/>
            <person name="Yoshida T."/>
            <person name="Shimamura S."/>
            <person name="Takaki Y."/>
            <person name="Nagai Y."/>
            <person name="Toyoda A."/>
            <person name="Suzuki Y."/>
            <person name="Arimoto A."/>
            <person name="Ishii H."/>
            <person name="Satoh N."/>
            <person name="Nishiyama T."/>
            <person name="Hasebe M."/>
            <person name="Maruyama T."/>
            <person name="Minagawa J."/>
            <person name="Obokata J."/>
            <person name="Shigenobu S."/>
        </authorList>
    </citation>
    <scope>NUCLEOTIDE SEQUENCE [LARGE SCALE GENOMIC DNA]</scope>
</reference>
<comment type="caution">
    <text evidence="2">The sequence shown here is derived from an EMBL/GenBank/DDBJ whole genome shotgun (WGS) entry which is preliminary data.</text>
</comment>
<evidence type="ECO:0000256" key="1">
    <source>
        <dbReference type="SAM" id="MobiDB-lite"/>
    </source>
</evidence>
<feature type="region of interest" description="Disordered" evidence="1">
    <location>
        <begin position="100"/>
        <end position="158"/>
    </location>
</feature>
<evidence type="ECO:0008006" key="4">
    <source>
        <dbReference type="Google" id="ProtNLM"/>
    </source>
</evidence>
<feature type="region of interest" description="Disordered" evidence="1">
    <location>
        <begin position="772"/>
        <end position="806"/>
    </location>
</feature>
<dbReference type="Proteomes" id="UP000735302">
    <property type="component" value="Unassembled WGS sequence"/>
</dbReference>
<feature type="region of interest" description="Disordered" evidence="1">
    <location>
        <begin position="571"/>
        <end position="622"/>
    </location>
</feature>
<protein>
    <recommendedName>
        <fullName evidence="4">Shugoshin C-terminal domain-containing protein</fullName>
    </recommendedName>
</protein>
<feature type="compositionally biased region" description="Basic residues" evidence="1">
    <location>
        <begin position="793"/>
        <end position="806"/>
    </location>
</feature>
<feature type="compositionally biased region" description="Polar residues" evidence="1">
    <location>
        <begin position="416"/>
        <end position="427"/>
    </location>
</feature>